<organism evidence="3 4">
    <name type="scientific">Saitoella complicata (strain BCRC 22490 / CBS 7301 / JCM 7358 / NBRC 10748 / NRRL Y-17804)</name>
    <dbReference type="NCBI Taxonomy" id="698492"/>
    <lineage>
        <taxon>Eukaryota</taxon>
        <taxon>Fungi</taxon>
        <taxon>Dikarya</taxon>
        <taxon>Ascomycota</taxon>
        <taxon>Taphrinomycotina</taxon>
        <taxon>Taphrinomycotina incertae sedis</taxon>
        <taxon>Saitoella</taxon>
    </lineage>
</organism>
<protein>
    <submittedName>
        <fullName evidence="3">Uncharacterized protein</fullName>
    </submittedName>
</protein>
<feature type="region of interest" description="Disordered" evidence="1">
    <location>
        <begin position="99"/>
        <end position="132"/>
    </location>
</feature>
<sequence length="132" mass="14140">MGHGMAFFASSLFGIAVGSPDPPSLSLKLTSLTTQQPLTTMFALTRLARSTGPAAVGVRAFATMPTITNWEAFYANPASHDVDPNRSKSFLEECEAKYNAQMSSPSTHDGKRMANVTRTAEKPVESGGRKET</sequence>
<feature type="chain" id="PRO_5002430472" evidence="2">
    <location>
        <begin position="19"/>
        <end position="132"/>
    </location>
</feature>
<name>A0A0E9NL80_SAICN</name>
<reference evidence="3 4" key="3">
    <citation type="journal article" date="2015" name="Genome Announc.">
        <title>Draft Genome Sequence of the Archiascomycetous Yeast Saitoella complicata.</title>
        <authorList>
            <person name="Yamauchi K."/>
            <person name="Kondo S."/>
            <person name="Hamamoto M."/>
            <person name="Takahashi Y."/>
            <person name="Ogura Y."/>
            <person name="Hayashi T."/>
            <person name="Nishida H."/>
        </authorList>
    </citation>
    <scope>NUCLEOTIDE SEQUENCE [LARGE SCALE GENOMIC DNA]</scope>
    <source>
        <strain evidence="3 4">NRRL Y-17804</strain>
    </source>
</reference>
<keyword evidence="2" id="KW-0732">Signal</keyword>
<dbReference type="EMBL" id="BACD03000035">
    <property type="protein sequence ID" value="GAO50604.1"/>
    <property type="molecule type" value="Genomic_DNA"/>
</dbReference>
<proteinExistence type="predicted"/>
<feature type="signal peptide" evidence="2">
    <location>
        <begin position="1"/>
        <end position="18"/>
    </location>
</feature>
<accession>A0A0E9NL80</accession>
<dbReference type="AlphaFoldDB" id="A0A0E9NL80"/>
<gene>
    <name evidence="3" type="ORF">G7K_4728-t1</name>
</gene>
<reference evidence="3 4" key="1">
    <citation type="journal article" date="2011" name="J. Gen. Appl. Microbiol.">
        <title>Draft genome sequencing of the enigmatic yeast Saitoella complicata.</title>
        <authorList>
            <person name="Nishida H."/>
            <person name="Hamamoto M."/>
            <person name="Sugiyama J."/>
        </authorList>
    </citation>
    <scope>NUCLEOTIDE SEQUENCE [LARGE SCALE GENOMIC DNA]</scope>
    <source>
        <strain evidence="3 4">NRRL Y-17804</strain>
    </source>
</reference>
<reference evidence="3 4" key="2">
    <citation type="journal article" date="2014" name="J. Gen. Appl. Microbiol.">
        <title>The early diverging ascomycetous budding yeast Saitoella complicata has three histone deacetylases belonging to the Clr6, Hos2, and Rpd3 lineages.</title>
        <authorList>
            <person name="Nishida H."/>
            <person name="Matsumoto T."/>
            <person name="Kondo S."/>
            <person name="Hamamoto M."/>
            <person name="Yoshikawa H."/>
        </authorList>
    </citation>
    <scope>NUCLEOTIDE SEQUENCE [LARGE SCALE GENOMIC DNA]</scope>
    <source>
        <strain evidence="3 4">NRRL Y-17804</strain>
    </source>
</reference>
<dbReference type="Proteomes" id="UP000033140">
    <property type="component" value="Unassembled WGS sequence"/>
</dbReference>
<evidence type="ECO:0000256" key="1">
    <source>
        <dbReference type="SAM" id="MobiDB-lite"/>
    </source>
</evidence>
<evidence type="ECO:0000313" key="3">
    <source>
        <dbReference type="EMBL" id="GAO50604.1"/>
    </source>
</evidence>
<comment type="caution">
    <text evidence="3">The sequence shown here is derived from an EMBL/GenBank/DDBJ whole genome shotgun (WGS) entry which is preliminary data.</text>
</comment>
<keyword evidence="4" id="KW-1185">Reference proteome</keyword>
<feature type="compositionally biased region" description="Basic and acidic residues" evidence="1">
    <location>
        <begin position="119"/>
        <end position="132"/>
    </location>
</feature>
<evidence type="ECO:0000313" key="4">
    <source>
        <dbReference type="Proteomes" id="UP000033140"/>
    </source>
</evidence>
<evidence type="ECO:0000256" key="2">
    <source>
        <dbReference type="SAM" id="SignalP"/>
    </source>
</evidence>